<sequence>LLPAHTANTHLFLSEENRKSYSVSHNNTLTYLYASPSEWECMWTVCPALCPSTESPLTLLFWFTSTFTEPLSLVFWVCWGFSVSLCDLG</sequence>
<reference evidence="1 2" key="1">
    <citation type="submission" date="2015-08" db="EMBL/GenBank/DDBJ databases">
        <title>The genome of the Asian arowana (Scleropages formosus).</title>
        <authorList>
            <person name="Tan M.H."/>
            <person name="Gan H.M."/>
            <person name="Croft L.J."/>
            <person name="Austin C.M."/>
        </authorList>
    </citation>
    <scope>NUCLEOTIDE SEQUENCE [LARGE SCALE GENOMIC DNA]</scope>
    <source>
        <strain evidence="1">Aro1</strain>
    </source>
</reference>
<dbReference type="Proteomes" id="UP000034805">
    <property type="component" value="Unassembled WGS sequence"/>
</dbReference>
<evidence type="ECO:0000313" key="1">
    <source>
        <dbReference type="EMBL" id="KPP57113.1"/>
    </source>
</evidence>
<feature type="non-terminal residue" evidence="1">
    <location>
        <position position="1"/>
    </location>
</feature>
<accession>A0A0N8JV45</accession>
<dbReference type="AlphaFoldDB" id="A0A0N8JV45"/>
<proteinExistence type="predicted"/>
<comment type="caution">
    <text evidence="1">The sequence shown here is derived from an EMBL/GenBank/DDBJ whole genome shotgun (WGS) entry which is preliminary data.</text>
</comment>
<dbReference type="EMBL" id="JARO02017576">
    <property type="protein sequence ID" value="KPP57113.1"/>
    <property type="molecule type" value="Genomic_DNA"/>
</dbReference>
<protein>
    <submittedName>
        <fullName evidence="1">Uncharacterized protein</fullName>
    </submittedName>
</protein>
<gene>
    <name evidence="1" type="ORF">Z043_125195</name>
</gene>
<name>A0A0N8JV45_SCLFO</name>
<evidence type="ECO:0000313" key="2">
    <source>
        <dbReference type="Proteomes" id="UP000034805"/>
    </source>
</evidence>
<organism evidence="1 2">
    <name type="scientific">Scleropages formosus</name>
    <name type="common">Asian bonytongue</name>
    <name type="synonym">Osteoglossum formosum</name>
    <dbReference type="NCBI Taxonomy" id="113540"/>
    <lineage>
        <taxon>Eukaryota</taxon>
        <taxon>Metazoa</taxon>
        <taxon>Chordata</taxon>
        <taxon>Craniata</taxon>
        <taxon>Vertebrata</taxon>
        <taxon>Euteleostomi</taxon>
        <taxon>Actinopterygii</taxon>
        <taxon>Neopterygii</taxon>
        <taxon>Teleostei</taxon>
        <taxon>Osteoglossocephala</taxon>
        <taxon>Osteoglossomorpha</taxon>
        <taxon>Osteoglossiformes</taxon>
        <taxon>Osteoglossidae</taxon>
        <taxon>Scleropages</taxon>
    </lineage>
</organism>